<feature type="domain" description="RlpA-like protein double-psi beta-barrel" evidence="5">
    <location>
        <begin position="84"/>
        <end position="173"/>
    </location>
</feature>
<keyword evidence="7" id="KW-1185">Reference proteome</keyword>
<keyword evidence="2 3" id="KW-0961">Cell wall biogenesis/degradation</keyword>
<dbReference type="EC" id="4.2.2.-" evidence="3"/>
<dbReference type="InterPro" id="IPR009009">
    <property type="entry name" value="RlpA-like_DPBB"/>
</dbReference>
<evidence type="ECO:0000313" key="6">
    <source>
        <dbReference type="EMBL" id="RDV01173.1"/>
    </source>
</evidence>
<evidence type="ECO:0000259" key="5">
    <source>
        <dbReference type="Pfam" id="PF03330"/>
    </source>
</evidence>
<dbReference type="SUPFAM" id="SSF50685">
    <property type="entry name" value="Barwin-like endoglucanases"/>
    <property type="match status" value="1"/>
</dbReference>
<comment type="function">
    <text evidence="3">Lytic transglycosylase with a strong preference for naked glycan strands that lack stem peptides.</text>
</comment>
<protein>
    <recommendedName>
        <fullName evidence="3">Endolytic peptidoglycan transglycosylase RlpA</fullName>
        <ecNumber evidence="3">4.2.2.-</ecNumber>
    </recommendedName>
</protein>
<comment type="similarity">
    <text evidence="3 4">Belongs to the RlpA family.</text>
</comment>
<comment type="caution">
    <text evidence="6">The sequence shown here is derived from an EMBL/GenBank/DDBJ whole genome shotgun (WGS) entry which is preliminary data.</text>
</comment>
<evidence type="ECO:0000256" key="1">
    <source>
        <dbReference type="ARBA" id="ARBA00023239"/>
    </source>
</evidence>
<dbReference type="HAMAP" id="MF_02071">
    <property type="entry name" value="RlpA"/>
    <property type="match status" value="1"/>
</dbReference>
<dbReference type="InterPro" id="IPR012997">
    <property type="entry name" value="RplA"/>
</dbReference>
<dbReference type="Pfam" id="PF03330">
    <property type="entry name" value="DPBB_1"/>
    <property type="match status" value="1"/>
</dbReference>
<sequence length="306" mass="32562">MQVSEESGRIGLCARVAVLVAGGLLLANCSANSRLDPKWGVAASPRVVEDGEPVPKGGGRYRVGKPYTVAGRTYVPEEDVNYKAEGYASWYGSDFHGRYTANGEIFDKESISAAHPTMPLPSYARVTNLRNKKSIIVRVNDRGPYVGNRIIDLSSRVAQLLEFHGHGVSKVKVEYVGRAPLAGSDDRKLAATLRDGNAPPPKVQVASSKEFAPYFDPKPMAESKRPAKTPATMTPAAQQVAAVADDDEVETEAPARIAAASLPAPVRPAAVQSAPAEATPAVSQVSAYAPPRYDGRAGFMNGRGLY</sequence>
<dbReference type="PANTHER" id="PTHR34183:SF1">
    <property type="entry name" value="ENDOLYTIC PEPTIDOGLYCAN TRANSGLYCOSYLASE RLPA"/>
    <property type="match status" value="1"/>
</dbReference>
<dbReference type="PANTHER" id="PTHR34183">
    <property type="entry name" value="ENDOLYTIC PEPTIDOGLYCAN TRANSGLYCOSYLASE RLPA"/>
    <property type="match status" value="1"/>
</dbReference>
<proteinExistence type="inferred from homology"/>
<dbReference type="InterPro" id="IPR034718">
    <property type="entry name" value="RlpA"/>
</dbReference>
<dbReference type="NCBIfam" id="TIGR00413">
    <property type="entry name" value="rlpA"/>
    <property type="match status" value="1"/>
</dbReference>
<dbReference type="GO" id="GO:0009279">
    <property type="term" value="C:cell outer membrane"/>
    <property type="evidence" value="ECO:0007669"/>
    <property type="project" value="TreeGrafter"/>
</dbReference>
<dbReference type="RefSeq" id="WP_115518690.1">
    <property type="nucleotide sequence ID" value="NZ_QRGO01000003.1"/>
</dbReference>
<reference evidence="7" key="1">
    <citation type="submission" date="2018-08" db="EMBL/GenBank/DDBJ databases">
        <authorList>
            <person name="Kim S.-J."/>
            <person name="Jung G.-Y."/>
        </authorList>
    </citation>
    <scope>NUCLEOTIDE SEQUENCE [LARGE SCALE GENOMIC DNA]</scope>
    <source>
        <strain evidence="7">GY_H</strain>
    </source>
</reference>
<name>A0A371B115_9BRAD</name>
<gene>
    <name evidence="3" type="primary">rlpA</name>
    <name evidence="6" type="ORF">DXH78_18235</name>
</gene>
<dbReference type="AlphaFoldDB" id="A0A371B115"/>
<dbReference type="GO" id="GO:0008932">
    <property type="term" value="F:lytic endotransglycosylase activity"/>
    <property type="evidence" value="ECO:0007669"/>
    <property type="project" value="UniProtKB-UniRule"/>
</dbReference>
<evidence type="ECO:0000256" key="3">
    <source>
        <dbReference type="HAMAP-Rule" id="MF_02071"/>
    </source>
</evidence>
<evidence type="ECO:0000313" key="7">
    <source>
        <dbReference type="Proteomes" id="UP000263993"/>
    </source>
</evidence>
<evidence type="ECO:0000256" key="4">
    <source>
        <dbReference type="RuleBase" id="RU003495"/>
    </source>
</evidence>
<keyword evidence="1 3" id="KW-0456">Lyase</keyword>
<evidence type="ECO:0000256" key="2">
    <source>
        <dbReference type="ARBA" id="ARBA00023316"/>
    </source>
</evidence>
<dbReference type="InterPro" id="IPR036908">
    <property type="entry name" value="RlpA-like_sf"/>
</dbReference>
<accession>A0A371B115</accession>
<dbReference type="Proteomes" id="UP000263993">
    <property type="component" value="Unassembled WGS sequence"/>
</dbReference>
<dbReference type="GO" id="GO:0071555">
    <property type="term" value="P:cell wall organization"/>
    <property type="evidence" value="ECO:0007669"/>
    <property type="project" value="UniProtKB-KW"/>
</dbReference>
<dbReference type="CDD" id="cd22268">
    <property type="entry name" value="DPBB_RlpA-like"/>
    <property type="match status" value="1"/>
</dbReference>
<organism evidence="6 7">
    <name type="scientific">Undibacter mobilis</name>
    <dbReference type="NCBI Taxonomy" id="2292256"/>
    <lineage>
        <taxon>Bacteria</taxon>
        <taxon>Pseudomonadati</taxon>
        <taxon>Pseudomonadota</taxon>
        <taxon>Alphaproteobacteria</taxon>
        <taxon>Hyphomicrobiales</taxon>
        <taxon>Nitrobacteraceae</taxon>
        <taxon>Undibacter</taxon>
    </lineage>
</organism>
<dbReference type="EMBL" id="QRGO01000003">
    <property type="protein sequence ID" value="RDV01173.1"/>
    <property type="molecule type" value="Genomic_DNA"/>
</dbReference>
<dbReference type="GO" id="GO:0000270">
    <property type="term" value="P:peptidoglycan metabolic process"/>
    <property type="evidence" value="ECO:0007669"/>
    <property type="project" value="UniProtKB-UniRule"/>
</dbReference>
<dbReference type="Gene3D" id="2.40.40.10">
    <property type="entry name" value="RlpA-like domain"/>
    <property type="match status" value="1"/>
</dbReference>